<name>A0A8H3IN56_9LECA</name>
<sequence length="324" mass="35358">MSSDNTIPVVPSHSLRSSSKLDARAASRHTVFTTSPSQHLSPFESRSSPSPPASPFPAISRSSSLRSARSPSRIQDEVLAFTTTDTNKTQNRPSVTEALSKSTSIESQVELRQPIIRTPMDSSDKEASLRPRPSPLHPRRRSWFREEDPSAFGPPSPDPAALSPMATFRSSMSEDEQRDELFSESFSDLSRPPSSSSLSPAVPYSFRQHQELEQGNRSSSTTQNDRNLLALPSRTRSGSTRSYQSNPAVVINPAKDDPEIPRRASDGDGPESTKNTSSEAGSERVSSLVSGPRSQKRSVWERALKRGGGMEETGSSQYQSRAGL</sequence>
<evidence type="ECO:0000313" key="2">
    <source>
        <dbReference type="EMBL" id="CAF9925193.1"/>
    </source>
</evidence>
<feature type="compositionally biased region" description="Polar residues" evidence="1">
    <location>
        <begin position="313"/>
        <end position="324"/>
    </location>
</feature>
<dbReference type="Proteomes" id="UP000664169">
    <property type="component" value="Unassembled WGS sequence"/>
</dbReference>
<proteinExistence type="predicted"/>
<feature type="compositionally biased region" description="Polar residues" evidence="1">
    <location>
        <begin position="81"/>
        <end position="107"/>
    </location>
</feature>
<comment type="caution">
    <text evidence="2">The sequence shown here is derived from an EMBL/GenBank/DDBJ whole genome shotgun (WGS) entry which is preliminary data.</text>
</comment>
<gene>
    <name evidence="2" type="ORF">GOMPHAMPRED_003822</name>
</gene>
<evidence type="ECO:0000256" key="1">
    <source>
        <dbReference type="SAM" id="MobiDB-lite"/>
    </source>
</evidence>
<feature type="compositionally biased region" description="Low complexity" evidence="1">
    <location>
        <begin position="183"/>
        <end position="205"/>
    </location>
</feature>
<organism evidence="2 3">
    <name type="scientific">Gomphillus americanus</name>
    <dbReference type="NCBI Taxonomy" id="1940652"/>
    <lineage>
        <taxon>Eukaryota</taxon>
        <taxon>Fungi</taxon>
        <taxon>Dikarya</taxon>
        <taxon>Ascomycota</taxon>
        <taxon>Pezizomycotina</taxon>
        <taxon>Lecanoromycetes</taxon>
        <taxon>OSLEUM clade</taxon>
        <taxon>Ostropomycetidae</taxon>
        <taxon>Ostropales</taxon>
        <taxon>Graphidaceae</taxon>
        <taxon>Gomphilloideae</taxon>
        <taxon>Gomphillus</taxon>
    </lineage>
</organism>
<feature type="compositionally biased region" description="Polar residues" evidence="1">
    <location>
        <begin position="234"/>
        <end position="247"/>
    </location>
</feature>
<accession>A0A8H3IN56</accession>
<reference evidence="2" key="1">
    <citation type="submission" date="2021-03" db="EMBL/GenBank/DDBJ databases">
        <authorList>
            <person name="Tagirdzhanova G."/>
        </authorList>
    </citation>
    <scope>NUCLEOTIDE SEQUENCE</scope>
</reference>
<feature type="compositionally biased region" description="Polar residues" evidence="1">
    <location>
        <begin position="272"/>
        <end position="293"/>
    </location>
</feature>
<feature type="compositionally biased region" description="Polar residues" evidence="1">
    <location>
        <begin position="30"/>
        <end position="40"/>
    </location>
</feature>
<feature type="region of interest" description="Disordered" evidence="1">
    <location>
        <begin position="1"/>
        <end position="324"/>
    </location>
</feature>
<feature type="compositionally biased region" description="Low complexity" evidence="1">
    <location>
        <begin position="56"/>
        <end position="73"/>
    </location>
</feature>
<feature type="compositionally biased region" description="Polar residues" evidence="1">
    <location>
        <begin position="215"/>
        <end position="226"/>
    </location>
</feature>
<feature type="compositionally biased region" description="Basic and acidic residues" evidence="1">
    <location>
        <begin position="254"/>
        <end position="266"/>
    </location>
</feature>
<keyword evidence="3" id="KW-1185">Reference proteome</keyword>
<dbReference type="AlphaFoldDB" id="A0A8H3IN56"/>
<dbReference type="EMBL" id="CAJPDQ010000023">
    <property type="protein sequence ID" value="CAF9925193.1"/>
    <property type="molecule type" value="Genomic_DNA"/>
</dbReference>
<protein>
    <submittedName>
        <fullName evidence="2">Uncharacterized protein</fullName>
    </submittedName>
</protein>
<evidence type="ECO:0000313" key="3">
    <source>
        <dbReference type="Proteomes" id="UP000664169"/>
    </source>
</evidence>